<sequence length="173" mass="20529">MAIFKQVESGINPYAEDYMATKIAYILRPEAILSNYWGGYGFVKGTLQEVTEQFYIVRNLYHKSNYIPLRHFVLSFDPYYEYDITPFQAYQIAKKVCKIFADAQYQVIFSVHENTNHLHVHILVNTIDLTNGMLYNCDMHNFYAVRDHVKFVLQSYRLWYGNHPLLLHKQPFL</sequence>
<name>A0A0M6WG54_9FIRM</name>
<protein>
    <recommendedName>
        <fullName evidence="1">MobA/VirD2-like nuclease domain-containing protein</fullName>
    </recommendedName>
</protein>
<evidence type="ECO:0000313" key="3">
    <source>
        <dbReference type="Proteomes" id="UP000049979"/>
    </source>
</evidence>
<evidence type="ECO:0000313" key="2">
    <source>
        <dbReference type="EMBL" id="CRL34689.1"/>
    </source>
</evidence>
<dbReference type="Proteomes" id="UP000049979">
    <property type="component" value="Unassembled WGS sequence"/>
</dbReference>
<dbReference type="OrthoDB" id="9762440at2"/>
<dbReference type="RefSeq" id="WP_055067224.1">
    <property type="nucleotide sequence ID" value="NZ_CP173697.1"/>
</dbReference>
<proteinExistence type="predicted"/>
<accession>A0A0M6WG54</accession>
<reference evidence="3" key="1">
    <citation type="submission" date="2015-05" db="EMBL/GenBank/DDBJ databases">
        <authorList>
            <consortium name="Pathogen Informatics"/>
        </authorList>
    </citation>
    <scope>NUCLEOTIDE SEQUENCE [LARGE SCALE GENOMIC DNA]</scope>
    <source>
        <strain evidence="3">M72</strain>
    </source>
</reference>
<feature type="domain" description="MobA/VirD2-like nuclease" evidence="1">
    <location>
        <begin position="25"/>
        <end position="157"/>
    </location>
</feature>
<keyword evidence="3" id="KW-1185">Reference proteome</keyword>
<dbReference type="EMBL" id="CVRR01000007">
    <property type="protein sequence ID" value="CRL34689.1"/>
    <property type="molecule type" value="Genomic_DNA"/>
</dbReference>
<evidence type="ECO:0000259" key="1">
    <source>
        <dbReference type="Pfam" id="PF03432"/>
    </source>
</evidence>
<dbReference type="AlphaFoldDB" id="A0A0M6WG54"/>
<gene>
    <name evidence="2" type="ORF">M72_21881</name>
</gene>
<organism evidence="2 3">
    <name type="scientific">Roseburia faecis</name>
    <dbReference type="NCBI Taxonomy" id="301302"/>
    <lineage>
        <taxon>Bacteria</taxon>
        <taxon>Bacillati</taxon>
        <taxon>Bacillota</taxon>
        <taxon>Clostridia</taxon>
        <taxon>Lachnospirales</taxon>
        <taxon>Lachnospiraceae</taxon>
        <taxon>Roseburia</taxon>
    </lineage>
</organism>
<dbReference type="Pfam" id="PF03432">
    <property type="entry name" value="Relaxase"/>
    <property type="match status" value="1"/>
</dbReference>
<dbReference type="InterPro" id="IPR005094">
    <property type="entry name" value="Endonuclease_MobA/VirD2"/>
</dbReference>